<comment type="caution">
    <text evidence="1">The sequence shown here is derived from an EMBL/GenBank/DDBJ whole genome shotgun (WGS) entry which is preliminary data.</text>
</comment>
<accession>A0A0F9QE80</accession>
<evidence type="ECO:0000313" key="1">
    <source>
        <dbReference type="EMBL" id="KKN40814.1"/>
    </source>
</evidence>
<name>A0A0F9QE80_9ZZZZ</name>
<gene>
    <name evidence="1" type="ORF">LCGC14_0729560</name>
</gene>
<proteinExistence type="predicted"/>
<dbReference type="EMBL" id="LAZR01001684">
    <property type="protein sequence ID" value="KKN40814.1"/>
    <property type="molecule type" value="Genomic_DNA"/>
</dbReference>
<organism evidence="1">
    <name type="scientific">marine sediment metagenome</name>
    <dbReference type="NCBI Taxonomy" id="412755"/>
    <lineage>
        <taxon>unclassified sequences</taxon>
        <taxon>metagenomes</taxon>
        <taxon>ecological metagenomes</taxon>
    </lineage>
</organism>
<protein>
    <submittedName>
        <fullName evidence="1">Uncharacterized protein</fullName>
    </submittedName>
</protein>
<dbReference type="AlphaFoldDB" id="A0A0F9QE80"/>
<sequence length="59" mass="6832">MEVKFVSLFIHEEQHGFLYEGINPKSTGWLFDRKEQAQEHQEISEIGYKPVGVLVVVVD</sequence>
<reference evidence="1" key="1">
    <citation type="journal article" date="2015" name="Nature">
        <title>Complex archaea that bridge the gap between prokaryotes and eukaryotes.</title>
        <authorList>
            <person name="Spang A."/>
            <person name="Saw J.H."/>
            <person name="Jorgensen S.L."/>
            <person name="Zaremba-Niedzwiedzka K."/>
            <person name="Martijn J."/>
            <person name="Lind A.E."/>
            <person name="van Eijk R."/>
            <person name="Schleper C."/>
            <person name="Guy L."/>
            <person name="Ettema T.J."/>
        </authorList>
    </citation>
    <scope>NUCLEOTIDE SEQUENCE</scope>
</reference>